<feature type="domain" description="Prephenate/arogenate dehydrogenase" evidence="2">
    <location>
        <begin position="4"/>
        <end position="286"/>
    </location>
</feature>
<comment type="caution">
    <text evidence="3">The sequence shown here is derived from an EMBL/GenBank/DDBJ whole genome shotgun (WGS) entry which is preliminary data.</text>
</comment>
<dbReference type="PANTHER" id="PTHR21363:SF0">
    <property type="entry name" value="PREPHENATE DEHYDROGENASE [NADP(+)]"/>
    <property type="match status" value="1"/>
</dbReference>
<dbReference type="Gene3D" id="1.10.3660.10">
    <property type="entry name" value="6-phosphogluconate dehydrogenase C-terminal like domain"/>
    <property type="match status" value="1"/>
</dbReference>
<dbReference type="InterPro" id="IPR050812">
    <property type="entry name" value="Preph/Arog_dehydrog"/>
</dbReference>
<keyword evidence="1 3" id="KW-0560">Oxidoreductase</keyword>
<evidence type="ECO:0000256" key="1">
    <source>
        <dbReference type="ARBA" id="ARBA00023002"/>
    </source>
</evidence>
<dbReference type="NCBIfam" id="NF006307">
    <property type="entry name" value="PRK08507.1"/>
    <property type="match status" value="1"/>
</dbReference>
<dbReference type="EC" id="1.3.1.12" evidence="3"/>
<dbReference type="Pfam" id="PF02153">
    <property type="entry name" value="PDH_N"/>
    <property type="match status" value="1"/>
</dbReference>
<dbReference type="InterPro" id="IPR046825">
    <property type="entry name" value="PDH_C"/>
</dbReference>
<dbReference type="Gene3D" id="3.40.50.720">
    <property type="entry name" value="NAD(P)-binding Rossmann-like Domain"/>
    <property type="match status" value="1"/>
</dbReference>
<keyword evidence="4" id="KW-1185">Reference proteome</keyword>
<dbReference type="SUPFAM" id="SSF48179">
    <property type="entry name" value="6-phosphogluconate dehydrogenase C-terminal domain-like"/>
    <property type="match status" value="1"/>
</dbReference>
<dbReference type="Pfam" id="PF20463">
    <property type="entry name" value="PDH_C"/>
    <property type="match status" value="1"/>
</dbReference>
<dbReference type="InterPro" id="IPR008927">
    <property type="entry name" value="6-PGluconate_DH-like_C_sf"/>
</dbReference>
<dbReference type="EMBL" id="JAVNWW010000005">
    <property type="protein sequence ID" value="MDU0809314.1"/>
    <property type="molecule type" value="Genomic_DNA"/>
</dbReference>
<dbReference type="Proteomes" id="UP001249959">
    <property type="component" value="Unassembled WGS sequence"/>
</dbReference>
<evidence type="ECO:0000313" key="4">
    <source>
        <dbReference type="Proteomes" id="UP001249959"/>
    </source>
</evidence>
<dbReference type="PANTHER" id="PTHR21363">
    <property type="entry name" value="PREPHENATE DEHYDROGENASE"/>
    <property type="match status" value="1"/>
</dbReference>
<dbReference type="PROSITE" id="PS51176">
    <property type="entry name" value="PDH_ADH"/>
    <property type="match status" value="1"/>
</dbReference>
<organism evidence="3 4">
    <name type="scientific">Aquirufa regiilacus</name>
    <dbReference type="NCBI Taxonomy" id="3024868"/>
    <lineage>
        <taxon>Bacteria</taxon>
        <taxon>Pseudomonadati</taxon>
        <taxon>Bacteroidota</taxon>
        <taxon>Cytophagia</taxon>
        <taxon>Cytophagales</taxon>
        <taxon>Flectobacillaceae</taxon>
        <taxon>Aquirufa</taxon>
    </lineage>
</organism>
<dbReference type="InterPro" id="IPR003099">
    <property type="entry name" value="Prephen_DH"/>
</dbReference>
<sequence length="286" mass="31534">MESKKVGIIGIGLIGGSIAKALRTSSWATELIGIDANPEHAKKALSLRLVDEILTLEEAMERVDVFVCATPVDILVQIIPNVLDQLKPGQIVIEVGSTKTPVYEALKNHPKRAQFVSTHPMAGTEFSGPEAAVEGLFQGKRGVICDKELSSPEAVATIESLYRDGLGMNLIYMESIDHDVHTAYISHISHICSFALANTVLEKEKNEERIFELASTGFESTVRLAKSSPETWSQIFHQNQDNLMDVLDEYINTLLKYKGLMLSGSYDKLKEELGKANDIGRILNKH</sequence>
<protein>
    <submittedName>
        <fullName evidence="3">Prephenate dehydrogenase</fullName>
        <ecNumber evidence="3">1.3.1.12</ecNumber>
    </submittedName>
</protein>
<dbReference type="InterPro" id="IPR036291">
    <property type="entry name" value="NAD(P)-bd_dom_sf"/>
</dbReference>
<name>A0ABU3TTX0_9BACT</name>
<evidence type="ECO:0000313" key="3">
    <source>
        <dbReference type="EMBL" id="MDU0809314.1"/>
    </source>
</evidence>
<reference evidence="3 4" key="1">
    <citation type="submission" date="2023-09" db="EMBL/GenBank/DDBJ databases">
        <title>Aquirufa genomes.</title>
        <authorList>
            <person name="Pitt A."/>
        </authorList>
    </citation>
    <scope>NUCLEOTIDE SEQUENCE [LARGE SCALE GENOMIC DNA]</scope>
    <source>
        <strain evidence="3 4">LEOWEIH-7C</strain>
    </source>
</reference>
<dbReference type="RefSeq" id="WP_315577027.1">
    <property type="nucleotide sequence ID" value="NZ_JARDXH010000005.1"/>
</dbReference>
<gene>
    <name evidence="3" type="ORF">PQG45_09730</name>
</gene>
<accession>A0ABU3TTX0</accession>
<dbReference type="GO" id="GO:0008977">
    <property type="term" value="F:prephenate dehydrogenase (NAD+) activity"/>
    <property type="evidence" value="ECO:0007669"/>
    <property type="project" value="UniProtKB-EC"/>
</dbReference>
<evidence type="ECO:0000259" key="2">
    <source>
        <dbReference type="PROSITE" id="PS51176"/>
    </source>
</evidence>
<proteinExistence type="predicted"/>
<dbReference type="InterPro" id="IPR046826">
    <property type="entry name" value="PDH_N"/>
</dbReference>
<dbReference type="SUPFAM" id="SSF51735">
    <property type="entry name" value="NAD(P)-binding Rossmann-fold domains"/>
    <property type="match status" value="1"/>
</dbReference>